<accession>A0A8S5M7Z0</accession>
<protein>
    <submittedName>
        <fullName evidence="1">Uncharacterized protein</fullName>
    </submittedName>
</protein>
<sequence>MKNNIPEINKTYALLYFCYLQLFKGGITV</sequence>
<reference evidence="1" key="1">
    <citation type="journal article" date="2021" name="Proc. Natl. Acad. Sci. U.S.A.">
        <title>A Catalog of Tens of Thousands of Viruses from Human Metagenomes Reveals Hidden Associations with Chronic Diseases.</title>
        <authorList>
            <person name="Tisza M.J."/>
            <person name="Buck C.B."/>
        </authorList>
    </citation>
    <scope>NUCLEOTIDE SEQUENCE</scope>
    <source>
        <strain evidence="1">Ctrgt10</strain>
    </source>
</reference>
<dbReference type="EMBL" id="BK014839">
    <property type="protein sequence ID" value="DAD78215.1"/>
    <property type="molecule type" value="Genomic_DNA"/>
</dbReference>
<name>A0A8S5M7Z0_9CAUD</name>
<proteinExistence type="predicted"/>
<organism evidence="1">
    <name type="scientific">Siphoviridae sp. ctrgt10</name>
    <dbReference type="NCBI Taxonomy" id="2826479"/>
    <lineage>
        <taxon>Viruses</taxon>
        <taxon>Duplodnaviria</taxon>
        <taxon>Heunggongvirae</taxon>
        <taxon>Uroviricota</taxon>
        <taxon>Caudoviricetes</taxon>
    </lineage>
</organism>
<evidence type="ECO:0000313" key="1">
    <source>
        <dbReference type="EMBL" id="DAD78215.1"/>
    </source>
</evidence>